<dbReference type="AlphaFoldDB" id="A0A6S6TE84"/>
<sequence>MNSCTTFGKIEMPPLAENINYISVKDYLAGEPTSEVRHEYVNGQVFAMAGAKTNHNRITRNLTSLLWSALADKPCEPFSSDMLLKTAEDKYRYPDVIVVCDEDEADNDYVQDKPVLIVEVLSKSTRRQDKTEKRNEYIALPCLQEYILIEQDIAEVEIQRRKNHWQPEYFYLGQDILLESVGVTVSVEEIYQRVDNGDVKAYLEKKTQNTGDTAT</sequence>
<evidence type="ECO:0000259" key="1">
    <source>
        <dbReference type="Pfam" id="PF05685"/>
    </source>
</evidence>
<name>A0A6S6TE84_9GAMM</name>
<dbReference type="InterPro" id="IPR011335">
    <property type="entry name" value="Restrct_endonuc-II-like"/>
</dbReference>
<dbReference type="InterPro" id="IPR012296">
    <property type="entry name" value="Nuclease_put_TT1808"/>
</dbReference>
<feature type="domain" description="Putative restriction endonuclease" evidence="1">
    <location>
        <begin position="26"/>
        <end position="178"/>
    </location>
</feature>
<dbReference type="PANTHER" id="PTHR36558">
    <property type="entry name" value="GLR1098 PROTEIN"/>
    <property type="match status" value="1"/>
</dbReference>
<dbReference type="EMBL" id="CACVAT010000261">
    <property type="protein sequence ID" value="CAA6816537.1"/>
    <property type="molecule type" value="Genomic_DNA"/>
</dbReference>
<dbReference type="CDD" id="cd06260">
    <property type="entry name" value="DUF820-like"/>
    <property type="match status" value="1"/>
</dbReference>
<dbReference type="Gene3D" id="3.90.1570.10">
    <property type="entry name" value="tt1808, chain A"/>
    <property type="match status" value="1"/>
</dbReference>
<dbReference type="Pfam" id="PF05685">
    <property type="entry name" value="Uma2"/>
    <property type="match status" value="1"/>
</dbReference>
<gene>
    <name evidence="2" type="ORF">HELGO_WM36940</name>
</gene>
<dbReference type="InterPro" id="IPR008538">
    <property type="entry name" value="Uma2"/>
</dbReference>
<reference evidence="2" key="1">
    <citation type="submission" date="2020-01" db="EMBL/GenBank/DDBJ databases">
        <authorList>
            <person name="Meier V. D."/>
            <person name="Meier V D."/>
        </authorList>
    </citation>
    <scope>NUCLEOTIDE SEQUENCE</scope>
    <source>
        <strain evidence="2">HLG_WM_MAG_09</strain>
    </source>
</reference>
<proteinExistence type="predicted"/>
<organism evidence="2">
    <name type="scientific">uncultured Thiotrichaceae bacterium</name>
    <dbReference type="NCBI Taxonomy" id="298394"/>
    <lineage>
        <taxon>Bacteria</taxon>
        <taxon>Pseudomonadati</taxon>
        <taxon>Pseudomonadota</taxon>
        <taxon>Gammaproteobacteria</taxon>
        <taxon>Thiotrichales</taxon>
        <taxon>Thiotrichaceae</taxon>
        <taxon>environmental samples</taxon>
    </lineage>
</organism>
<protein>
    <recommendedName>
        <fullName evidence="1">Putative restriction endonuclease domain-containing protein</fullName>
    </recommendedName>
</protein>
<accession>A0A6S6TE84</accession>
<dbReference type="PANTHER" id="PTHR36558:SF1">
    <property type="entry name" value="RESTRICTION ENDONUCLEASE DOMAIN-CONTAINING PROTEIN-RELATED"/>
    <property type="match status" value="1"/>
</dbReference>
<evidence type="ECO:0000313" key="2">
    <source>
        <dbReference type="EMBL" id="CAA6816537.1"/>
    </source>
</evidence>
<dbReference type="SUPFAM" id="SSF52980">
    <property type="entry name" value="Restriction endonuclease-like"/>
    <property type="match status" value="1"/>
</dbReference>